<feature type="transmembrane region" description="Helical" evidence="1">
    <location>
        <begin position="162"/>
        <end position="183"/>
    </location>
</feature>
<keyword evidence="1" id="KW-0812">Transmembrane</keyword>
<proteinExistence type="predicted"/>
<feature type="transmembrane region" description="Helical" evidence="1">
    <location>
        <begin position="229"/>
        <end position="249"/>
    </location>
</feature>
<dbReference type="AlphaFoldDB" id="A0A3M2LEU9"/>
<accession>A0A3M2LEU9</accession>
<feature type="transmembrane region" description="Helical" evidence="1">
    <location>
        <begin position="131"/>
        <end position="150"/>
    </location>
</feature>
<dbReference type="OrthoDB" id="3480012at2"/>
<gene>
    <name evidence="2" type="ORF">EBN03_03240</name>
</gene>
<comment type="caution">
    <text evidence="2">The sequence shown here is derived from an EMBL/GenBank/DDBJ whole genome shotgun (WGS) entry which is preliminary data.</text>
</comment>
<evidence type="ECO:0000313" key="2">
    <source>
        <dbReference type="EMBL" id="RMI35310.1"/>
    </source>
</evidence>
<feature type="transmembrane region" description="Helical" evidence="1">
    <location>
        <begin position="203"/>
        <end position="223"/>
    </location>
</feature>
<evidence type="ECO:0000256" key="1">
    <source>
        <dbReference type="SAM" id="Phobius"/>
    </source>
</evidence>
<evidence type="ECO:0000313" key="3">
    <source>
        <dbReference type="Proteomes" id="UP000279275"/>
    </source>
</evidence>
<name>A0A3M2LEU9_9NOCA</name>
<organism evidence="2 3">
    <name type="scientific">Nocardia stercoris</name>
    <dbReference type="NCBI Taxonomy" id="2483361"/>
    <lineage>
        <taxon>Bacteria</taxon>
        <taxon>Bacillati</taxon>
        <taxon>Actinomycetota</taxon>
        <taxon>Actinomycetes</taxon>
        <taxon>Mycobacteriales</taxon>
        <taxon>Nocardiaceae</taxon>
        <taxon>Nocardia</taxon>
    </lineage>
</organism>
<sequence>MITCTRVLVRMLYPRPYRDRWGEDLCEAAQAEGWRSWPNLVVSAVTIWLQPAIWPSGHRGQRSARTAAMMLAVAGCGWFLANLITEDADPFLRRVLQVCSMGLLAGCALVTPVPHPNPAALAAVVRRSVRYFAVPAMLIGAVVLIVHGGVLPSIPPLPIRPAVVGLWWAGWLLAVGAGSRALANIRPESAIAPGGRRVGVGGAILAGVAVMAGAVMVTAAFSGAGVDPFAAVCGMFTLTFAFAGAAALCELPGLTDD</sequence>
<dbReference type="EMBL" id="RFFH01000001">
    <property type="protein sequence ID" value="RMI35310.1"/>
    <property type="molecule type" value="Genomic_DNA"/>
</dbReference>
<keyword evidence="3" id="KW-1185">Reference proteome</keyword>
<keyword evidence="1" id="KW-0472">Membrane</keyword>
<reference evidence="2 3" key="1">
    <citation type="submission" date="2018-10" db="EMBL/GenBank/DDBJ databases">
        <title>Isolation from cow dung.</title>
        <authorList>
            <person name="Ling L."/>
        </authorList>
    </citation>
    <scope>NUCLEOTIDE SEQUENCE [LARGE SCALE GENOMIC DNA]</scope>
    <source>
        <strain evidence="2 3">NEAU-LL90</strain>
    </source>
</reference>
<keyword evidence="1" id="KW-1133">Transmembrane helix</keyword>
<dbReference type="RefSeq" id="WP_122186284.1">
    <property type="nucleotide sequence ID" value="NZ_RFFH01000001.1"/>
</dbReference>
<protein>
    <submittedName>
        <fullName evidence="2">Uncharacterized protein</fullName>
    </submittedName>
</protein>
<dbReference type="Proteomes" id="UP000279275">
    <property type="component" value="Unassembled WGS sequence"/>
</dbReference>